<organism evidence="1 2">
    <name type="scientific">Planktotalea frisia</name>
    <dbReference type="NCBI Taxonomy" id="696762"/>
    <lineage>
        <taxon>Bacteria</taxon>
        <taxon>Pseudomonadati</taxon>
        <taxon>Pseudomonadota</taxon>
        <taxon>Alphaproteobacteria</taxon>
        <taxon>Rhodobacterales</taxon>
        <taxon>Paracoccaceae</taxon>
        <taxon>Planktotalea</taxon>
    </lineage>
</organism>
<sequence length="376" mass="41388">MNSRAVIARLARELIPAPTLGRLVYVKRGITGPRQQLIADLARLSQRVLSPTMHLRVRRMASKVLKRPPVAQALGQNGTQTAKPPEVRLKGPFYFRGQSYESLSALKETHGTLKADMVITSAFLGRHEVLDMMVTEATATPEGYEVLVCLAGSSSEDEAYLKDVTARNPDVLGMLGPNSPVGRKWQSVVDLARASSDFQLLGITGSDDILPVGLITSIIERHRVCCSHDSIIPFATSLYGTMQWLIFSNSDKDTLSPQLIKCSYKLGSAIMPLGAGRFYSRKVMDDFEGDIFEVSQNRLLDDKGFYKIHNSGLGVEYYGVTQGAVLSLKGDWSQMNSFDAILQVPTVKASEFSFEGYDLLRKQLTAPTFERIFGGA</sequence>
<dbReference type="Proteomes" id="UP000184514">
    <property type="component" value="Unassembled WGS sequence"/>
</dbReference>
<dbReference type="AlphaFoldDB" id="A0A1L9NRT0"/>
<keyword evidence="2" id="KW-1185">Reference proteome</keyword>
<name>A0A1L9NRT0_9RHOB</name>
<proteinExistence type="predicted"/>
<comment type="caution">
    <text evidence="1">The sequence shown here is derived from an EMBL/GenBank/DDBJ whole genome shotgun (WGS) entry which is preliminary data.</text>
</comment>
<evidence type="ECO:0000313" key="1">
    <source>
        <dbReference type="EMBL" id="OJI91939.1"/>
    </source>
</evidence>
<reference evidence="1 2" key="1">
    <citation type="submission" date="2016-10" db="EMBL/GenBank/DDBJ databases">
        <title>Genome sequence of Planktotalea frisia SH6-1.</title>
        <authorList>
            <person name="Poehlein A."/>
            <person name="Bakenhus I."/>
            <person name="Voget S."/>
            <person name="Brinkhoff T."/>
            <person name="Simon M."/>
        </authorList>
    </citation>
    <scope>NUCLEOTIDE SEQUENCE [LARGE SCALE GENOMIC DNA]</scope>
    <source>
        <strain evidence="1 2">SH6-1</strain>
    </source>
</reference>
<gene>
    <name evidence="1" type="ORF">PFRI_38450</name>
</gene>
<evidence type="ECO:0000313" key="2">
    <source>
        <dbReference type="Proteomes" id="UP000184514"/>
    </source>
</evidence>
<dbReference type="STRING" id="696762.PFRI_38450"/>
<protein>
    <submittedName>
        <fullName evidence="1">Uncharacterized protein</fullName>
    </submittedName>
</protein>
<dbReference type="OrthoDB" id="9768449at2"/>
<dbReference type="EMBL" id="MLCB01000210">
    <property type="protein sequence ID" value="OJI91939.1"/>
    <property type="molecule type" value="Genomic_DNA"/>
</dbReference>
<dbReference type="RefSeq" id="WP_072632321.1">
    <property type="nucleotide sequence ID" value="NZ_MLCB01000210.1"/>
</dbReference>
<accession>A0A1L9NRT0</accession>